<comment type="caution">
    <text evidence="9">Lacks conserved residue(s) required for the propagation of feature annotation.</text>
</comment>
<feature type="transmembrane region" description="Helical" evidence="9">
    <location>
        <begin position="446"/>
        <end position="468"/>
    </location>
</feature>
<evidence type="ECO:0000256" key="6">
    <source>
        <dbReference type="ARBA" id="ARBA00022989"/>
    </source>
</evidence>
<keyword evidence="6 9" id="KW-1133">Transmembrane helix</keyword>
<comment type="subunit">
    <text evidence="9">Forms a complex with SecF. Part of the essential Sec protein translocation apparatus which comprises SecA, SecYEG and auxiliary proteins SecDF. Other proteins may also be involved.</text>
</comment>
<keyword evidence="3 9" id="KW-1003">Cell membrane</keyword>
<comment type="subcellular location">
    <subcellularLocation>
        <location evidence="1 9">Cell membrane</location>
        <topology evidence="1 9">Multi-pass membrane protein</topology>
    </subcellularLocation>
</comment>
<reference evidence="13" key="1">
    <citation type="submission" date="2021-04" db="EMBL/GenBank/DDBJ databases">
        <authorList>
            <person name="Postec A."/>
        </authorList>
    </citation>
    <scope>NUCLEOTIDE SEQUENCE</scope>
    <source>
        <strain evidence="13">F1F22</strain>
    </source>
</reference>
<dbReference type="InterPro" id="IPR048634">
    <property type="entry name" value="SecD_SecF_C"/>
</dbReference>
<evidence type="ECO:0000259" key="11">
    <source>
        <dbReference type="Pfam" id="PF21760"/>
    </source>
</evidence>
<dbReference type="GO" id="GO:0065002">
    <property type="term" value="P:intracellular protein transmembrane transport"/>
    <property type="evidence" value="ECO:0007669"/>
    <property type="project" value="UniProtKB-UniRule"/>
</dbReference>
<evidence type="ECO:0000313" key="13">
    <source>
        <dbReference type="EMBL" id="URA10155.1"/>
    </source>
</evidence>
<evidence type="ECO:0000256" key="1">
    <source>
        <dbReference type="ARBA" id="ARBA00004651"/>
    </source>
</evidence>
<evidence type="ECO:0000259" key="10">
    <source>
        <dbReference type="Pfam" id="PF02355"/>
    </source>
</evidence>
<dbReference type="GO" id="GO:0015450">
    <property type="term" value="F:protein-transporting ATPase activity"/>
    <property type="evidence" value="ECO:0007669"/>
    <property type="project" value="InterPro"/>
</dbReference>
<evidence type="ECO:0000259" key="12">
    <source>
        <dbReference type="Pfam" id="PF22599"/>
    </source>
</evidence>
<comment type="similarity">
    <text evidence="9">Belongs to the SecD/SecF family. SecD subfamily.</text>
</comment>
<dbReference type="InterPro" id="IPR054384">
    <property type="entry name" value="SecDF_P1_head"/>
</dbReference>
<dbReference type="EMBL" id="CP073355">
    <property type="protein sequence ID" value="URA10155.1"/>
    <property type="molecule type" value="Genomic_DNA"/>
</dbReference>
<feature type="domain" description="Protein export membrane protein SecD/SecF C-terminal" evidence="10">
    <location>
        <begin position="331"/>
        <end position="496"/>
    </location>
</feature>
<dbReference type="Pfam" id="PF22599">
    <property type="entry name" value="SecDF_P1_head"/>
    <property type="match status" value="1"/>
</dbReference>
<dbReference type="PANTHER" id="PTHR30081">
    <property type="entry name" value="PROTEIN-EXPORT MEMBRANE PROTEIN SEC"/>
    <property type="match status" value="1"/>
</dbReference>
<dbReference type="GO" id="GO:0006605">
    <property type="term" value="P:protein targeting"/>
    <property type="evidence" value="ECO:0007669"/>
    <property type="project" value="UniProtKB-UniRule"/>
</dbReference>
<feature type="transmembrane region" description="Helical" evidence="9">
    <location>
        <begin position="350"/>
        <end position="369"/>
    </location>
</feature>
<dbReference type="GO" id="GO:0043952">
    <property type="term" value="P:protein transport by the Sec complex"/>
    <property type="evidence" value="ECO:0007669"/>
    <property type="project" value="UniProtKB-UniRule"/>
</dbReference>
<feature type="transmembrane region" description="Helical" evidence="9">
    <location>
        <begin position="401"/>
        <end position="425"/>
    </location>
</feature>
<dbReference type="PANTHER" id="PTHR30081:SF1">
    <property type="entry name" value="PROTEIN TRANSLOCASE SUBUNIT SECD"/>
    <property type="match status" value="1"/>
</dbReference>
<dbReference type="Proteomes" id="UP001056539">
    <property type="component" value="Chromosome"/>
</dbReference>
<evidence type="ECO:0000256" key="7">
    <source>
        <dbReference type="ARBA" id="ARBA00023010"/>
    </source>
</evidence>
<dbReference type="NCBIfam" id="TIGR01129">
    <property type="entry name" value="secD"/>
    <property type="match status" value="1"/>
</dbReference>
<name>A0AAX3BD91_9SPIR</name>
<sequence length="512" mass="56478">MSKLVRLVLLLILVALGFWGMWPTIQWYFLLPEDTKELIKISEEEMDKLSPEVRKQVIDIKALRKRVMNLGLDLQGGANLLLEVDAEELKIQLADKGGESLSEAAFREEFDKANERAVEILKNRMDTFGVSEVSIAKTFDGRISVELPGVSEPQIIRESLSRVGRLEFKLVDEEAMKKLQELGVQMVQGAVVSRQNIPTNFILSSDSDWYPLYENDEYGIPRLKGWYVLKKETVLDGTYMDKAQPDMNPTTGQPVVSFSLTLEGAEIFADVTRNNVGRRLAIVLDGRVKSAPVINSEIPGGRGEISGKFTYEEANFLANILKAGSLPVRLNVVQEQIVGPSLGADAIEGGTKAVVISLIAVAIFMIVWYKVSGVIAVIGLVFNIYFLFAILSGIFTATLTLSGIAGIALTIGMAVDANVIIFSRIREEMRRTSNFRHALENGYKHASATIWDSNLTTFFAAVALSLFGTGSIKGFGMTLGAGIIANMFAMLFVTRLVYDFLLETLKLKKVSI</sequence>
<keyword evidence="5 9" id="KW-0653">Protein transport</keyword>
<proteinExistence type="inferred from homology"/>
<organism evidence="13 14">
    <name type="scientific">Thermospira aquatica</name>
    <dbReference type="NCBI Taxonomy" id="2828656"/>
    <lineage>
        <taxon>Bacteria</taxon>
        <taxon>Pseudomonadati</taxon>
        <taxon>Spirochaetota</taxon>
        <taxon>Spirochaetia</taxon>
        <taxon>Brevinematales</taxon>
        <taxon>Thermospiraceae</taxon>
        <taxon>Thermospira</taxon>
    </lineage>
</organism>
<dbReference type="Pfam" id="PF07549">
    <property type="entry name" value="Sec_GG"/>
    <property type="match status" value="1"/>
</dbReference>
<evidence type="ECO:0000256" key="5">
    <source>
        <dbReference type="ARBA" id="ARBA00022927"/>
    </source>
</evidence>
<dbReference type="InterPro" id="IPR022813">
    <property type="entry name" value="SecD/SecF_arch_bac"/>
</dbReference>
<reference evidence="13" key="2">
    <citation type="submission" date="2022-06" db="EMBL/GenBank/DDBJ databases">
        <title>Thermospira aquatica gen. nov., sp. nov.</title>
        <authorList>
            <person name="Ben Ali Gam Z."/>
            <person name="Labat M."/>
        </authorList>
    </citation>
    <scope>NUCLEOTIDE SEQUENCE</scope>
    <source>
        <strain evidence="13">F1F22</strain>
    </source>
</reference>
<dbReference type="InterPro" id="IPR055344">
    <property type="entry name" value="SecD_SecF_C_bact"/>
</dbReference>
<dbReference type="Gene3D" id="1.20.1640.10">
    <property type="entry name" value="Multidrug efflux transporter AcrB transmembrane domain"/>
    <property type="match status" value="1"/>
</dbReference>
<keyword evidence="14" id="KW-1185">Reference proteome</keyword>
<dbReference type="GO" id="GO:0005886">
    <property type="term" value="C:plasma membrane"/>
    <property type="evidence" value="ECO:0007669"/>
    <property type="project" value="UniProtKB-SubCell"/>
</dbReference>
<dbReference type="HAMAP" id="MF_01463_B">
    <property type="entry name" value="SecD_B"/>
    <property type="match status" value="1"/>
</dbReference>
<evidence type="ECO:0000256" key="2">
    <source>
        <dbReference type="ARBA" id="ARBA00022448"/>
    </source>
</evidence>
<dbReference type="RefSeq" id="WP_271435286.1">
    <property type="nucleotide sequence ID" value="NZ_CP073355.1"/>
</dbReference>
<keyword evidence="8 9" id="KW-0472">Membrane</keyword>
<dbReference type="SUPFAM" id="SSF82866">
    <property type="entry name" value="Multidrug efflux transporter AcrB transmembrane domain"/>
    <property type="match status" value="1"/>
</dbReference>
<evidence type="ECO:0000313" key="14">
    <source>
        <dbReference type="Proteomes" id="UP001056539"/>
    </source>
</evidence>
<feature type="transmembrane region" description="Helical" evidence="9">
    <location>
        <begin position="474"/>
        <end position="498"/>
    </location>
</feature>
<evidence type="ECO:0000256" key="9">
    <source>
        <dbReference type="HAMAP-Rule" id="MF_01463"/>
    </source>
</evidence>
<comment type="function">
    <text evidence="9">Part of the Sec protein translocase complex. Interacts with the SecYEG preprotein conducting channel. SecDF uses the proton motive force (PMF) to complete protein translocation after the ATP-dependent function of SecA.</text>
</comment>
<dbReference type="FunFam" id="1.20.1640.10:FF:000004">
    <property type="entry name" value="Protein translocase subunit SecD"/>
    <property type="match status" value="1"/>
</dbReference>
<dbReference type="AlphaFoldDB" id="A0AAX3BD91"/>
<dbReference type="InterPro" id="IPR022646">
    <property type="entry name" value="SecD/SecF_CS"/>
</dbReference>
<evidence type="ECO:0000256" key="4">
    <source>
        <dbReference type="ARBA" id="ARBA00022692"/>
    </source>
</evidence>
<dbReference type="Pfam" id="PF21760">
    <property type="entry name" value="SecD_1st"/>
    <property type="match status" value="1"/>
</dbReference>
<dbReference type="Gene3D" id="3.30.70.3400">
    <property type="match status" value="1"/>
</dbReference>
<dbReference type="KEGG" id="taqu:KDW03_11850"/>
<evidence type="ECO:0000256" key="8">
    <source>
        <dbReference type="ARBA" id="ARBA00023136"/>
    </source>
</evidence>
<gene>
    <name evidence="9 13" type="primary">secD</name>
    <name evidence="13" type="ORF">KDW03_11850</name>
</gene>
<accession>A0AAX3BD91</accession>
<dbReference type="Gene3D" id="3.30.1360.200">
    <property type="match status" value="1"/>
</dbReference>
<dbReference type="InterPro" id="IPR048631">
    <property type="entry name" value="SecD_1st"/>
</dbReference>
<keyword evidence="2 9" id="KW-0813">Transport</keyword>
<feature type="transmembrane region" description="Helical" evidence="9">
    <location>
        <begin position="374"/>
        <end position="395"/>
    </location>
</feature>
<feature type="domain" description="Protein translocase subunit SecDF P1" evidence="11">
    <location>
        <begin position="115"/>
        <end position="173"/>
    </location>
</feature>
<protein>
    <recommendedName>
        <fullName evidence="9">Protein translocase subunit SecD</fullName>
    </recommendedName>
</protein>
<keyword evidence="4 9" id="KW-0812">Transmembrane</keyword>
<dbReference type="InterPro" id="IPR005791">
    <property type="entry name" value="SecD"/>
</dbReference>
<feature type="domain" description="SecDF P1 head subdomain" evidence="12">
    <location>
        <begin position="225"/>
        <end position="328"/>
    </location>
</feature>
<dbReference type="NCBIfam" id="TIGR00916">
    <property type="entry name" value="2A0604s01"/>
    <property type="match status" value="1"/>
</dbReference>
<evidence type="ECO:0000256" key="3">
    <source>
        <dbReference type="ARBA" id="ARBA00022475"/>
    </source>
</evidence>
<keyword evidence="7 9" id="KW-0811">Translocation</keyword>
<dbReference type="Pfam" id="PF02355">
    <property type="entry name" value="SecD_SecF_C"/>
    <property type="match status" value="1"/>
</dbReference>